<accession>A0A8T1XD97</accession>
<dbReference type="EMBL" id="JAGDFL010000002">
    <property type="protein sequence ID" value="KAG7402248.1"/>
    <property type="molecule type" value="Genomic_DNA"/>
</dbReference>
<feature type="compositionally biased region" description="Acidic residues" evidence="1">
    <location>
        <begin position="556"/>
        <end position="575"/>
    </location>
</feature>
<sequence length="741" mass="82765">MSTNAVSHLQRMHPEEFDVVREYKKRKQEKLEHTFIPPLPKKAKATISKPRKNRQVEIQETEESGRTDQVVGSVMQSKSKPKKISTPTRQRSTEKTLELMNEWLLSTGLPLSVVKDSTFLKLLKLSPSTALPTATKLTTQVDGEFTKFGRFLAAYLTAESLRAFGMPFLSVRYEFGAIPSGKDEGLSLDKQKFFLGVDIGLIDSQWRRVNLTLAAREVQGWDQQVNQLISHTLKESYGIQDIWSYARFQVASDGKSALHLANNHGDAAPTDDQHDVLTHTLRGCVLNALGLGAAGSSTSGVRRILRLLQKLLEYFAAPTRASALQQIGSTHGLPVPPYSVSMVDDAARTSSSIGAIANLLRTSCIRYQAYCAYFQSSTTLDPELENAWVQLSMDDWQTVTEIEAMLNLLAPFRVEERCAPHQGATASSYSLLFRRLLSVSSNASQLKCLSLDDHTIVASYASKGLPRRKAKRSEAFTAVGRECLTLFRQQVLEHFAAPSTPEVICDEIKAMLLDPRISPKVASLVTDARAFRQAQEALREEHRMIFEELATRDDEANNGDEDNEEDADESDDDEMSALLMVDGPKNQPPSTLNASTSSNRRRSSDALVEEEARAWHEWQQVYVAWDAFADEGADLFDKGQYNLLKLYHHVDILKWFRDVGQQAHPAAALLARIYLGQQLSPTPALGSSLTRFMEQEEADWITNAAERAEKRCILRHNWQQYKQLNGTLPPATPHAIDSSSA</sequence>
<gene>
    <name evidence="2" type="ORF">PHYBOEH_003507</name>
</gene>
<feature type="region of interest" description="Disordered" evidence="1">
    <location>
        <begin position="548"/>
        <end position="605"/>
    </location>
</feature>
<comment type="caution">
    <text evidence="2">The sequence shown here is derived from an EMBL/GenBank/DDBJ whole genome shotgun (WGS) entry which is preliminary data.</text>
</comment>
<evidence type="ECO:0000313" key="2">
    <source>
        <dbReference type="EMBL" id="KAG7402248.1"/>
    </source>
</evidence>
<evidence type="ECO:0000313" key="3">
    <source>
        <dbReference type="Proteomes" id="UP000693981"/>
    </source>
</evidence>
<reference evidence="2" key="1">
    <citation type="submission" date="2021-02" db="EMBL/GenBank/DDBJ databases">
        <authorList>
            <person name="Palmer J.M."/>
        </authorList>
    </citation>
    <scope>NUCLEOTIDE SEQUENCE</scope>
    <source>
        <strain evidence="2">SCRP23</strain>
    </source>
</reference>
<keyword evidence="3" id="KW-1185">Reference proteome</keyword>
<dbReference type="AlphaFoldDB" id="A0A8T1XD97"/>
<name>A0A8T1XD97_9STRA</name>
<dbReference type="OrthoDB" id="164762at2759"/>
<feature type="compositionally biased region" description="Basic residues" evidence="1">
    <location>
        <begin position="41"/>
        <end position="53"/>
    </location>
</feature>
<organism evidence="2 3">
    <name type="scientific">Phytophthora boehmeriae</name>
    <dbReference type="NCBI Taxonomy" id="109152"/>
    <lineage>
        <taxon>Eukaryota</taxon>
        <taxon>Sar</taxon>
        <taxon>Stramenopiles</taxon>
        <taxon>Oomycota</taxon>
        <taxon>Peronosporomycetes</taxon>
        <taxon>Peronosporales</taxon>
        <taxon>Peronosporaceae</taxon>
        <taxon>Phytophthora</taxon>
    </lineage>
</organism>
<evidence type="ECO:0000256" key="1">
    <source>
        <dbReference type="SAM" id="MobiDB-lite"/>
    </source>
</evidence>
<protein>
    <submittedName>
        <fullName evidence="2">Uncharacterized protein</fullName>
    </submittedName>
</protein>
<proteinExistence type="predicted"/>
<dbReference type="Proteomes" id="UP000693981">
    <property type="component" value="Unassembled WGS sequence"/>
</dbReference>
<feature type="region of interest" description="Disordered" evidence="1">
    <location>
        <begin position="31"/>
        <end position="92"/>
    </location>
</feature>